<evidence type="ECO:0000256" key="5">
    <source>
        <dbReference type="SAM" id="Coils"/>
    </source>
</evidence>
<dbReference type="PROSITE" id="PS00036">
    <property type="entry name" value="BZIP_BASIC"/>
    <property type="match status" value="1"/>
</dbReference>
<keyword evidence="5" id="KW-0175">Coiled coil</keyword>
<dbReference type="Gene3D" id="1.20.5.170">
    <property type="match status" value="1"/>
</dbReference>
<evidence type="ECO:0000256" key="2">
    <source>
        <dbReference type="ARBA" id="ARBA00023015"/>
    </source>
</evidence>
<dbReference type="eggNOG" id="KOG1414">
    <property type="taxonomic scope" value="Eukaryota"/>
</dbReference>
<dbReference type="Proteomes" id="UP000019374">
    <property type="component" value="Unassembled WGS sequence"/>
</dbReference>
<dbReference type="OrthoDB" id="295274at2759"/>
<keyword evidence="3" id="KW-0804">Transcription</keyword>
<reference evidence="8 9" key="1">
    <citation type="journal article" date="2013" name="Chin. Sci. Bull.">
        <title>Genome survey uncovers the secrets of sex and lifestyle in caterpillar fungus.</title>
        <authorList>
            <person name="Hu X."/>
            <person name="Zhang Y."/>
            <person name="Xiao G."/>
            <person name="Zheng P."/>
            <person name="Xia Y."/>
            <person name="Zhang X."/>
            <person name="St Leger R.J."/>
            <person name="Liu X."/>
            <person name="Wang C."/>
        </authorList>
    </citation>
    <scope>NUCLEOTIDE SEQUENCE [LARGE SCALE GENOMIC DNA]</scope>
    <source>
        <strain evidence="9">Co18 / CGMCC 3.14243</strain>
        <tissue evidence="8">Fruit-body</tissue>
    </source>
</reference>
<evidence type="ECO:0000256" key="6">
    <source>
        <dbReference type="SAM" id="MobiDB-lite"/>
    </source>
</evidence>
<dbReference type="InterPro" id="IPR051027">
    <property type="entry name" value="bZIP_transcription_factors"/>
</dbReference>
<evidence type="ECO:0000259" key="7">
    <source>
        <dbReference type="PROSITE" id="PS50217"/>
    </source>
</evidence>
<feature type="coiled-coil region" evidence="5">
    <location>
        <begin position="153"/>
        <end position="180"/>
    </location>
</feature>
<feature type="domain" description="BZIP" evidence="7">
    <location>
        <begin position="128"/>
        <end position="191"/>
    </location>
</feature>
<dbReference type="SMART" id="SM00338">
    <property type="entry name" value="BRLZ"/>
    <property type="match status" value="1"/>
</dbReference>
<protein>
    <submittedName>
        <fullName evidence="8">BZIP transcription factor, bZIP-1</fullName>
    </submittedName>
</protein>
<name>T5A6G4_OPHSC</name>
<dbReference type="InterPro" id="IPR004827">
    <property type="entry name" value="bZIP"/>
</dbReference>
<dbReference type="EMBL" id="KE655394">
    <property type="protein sequence ID" value="EQK98163.1"/>
    <property type="molecule type" value="Genomic_DNA"/>
</dbReference>
<evidence type="ECO:0000256" key="3">
    <source>
        <dbReference type="ARBA" id="ARBA00023163"/>
    </source>
</evidence>
<dbReference type="GO" id="GO:0003700">
    <property type="term" value="F:DNA-binding transcription factor activity"/>
    <property type="evidence" value="ECO:0007669"/>
    <property type="project" value="InterPro"/>
</dbReference>
<dbReference type="GO" id="GO:0005634">
    <property type="term" value="C:nucleus"/>
    <property type="evidence" value="ECO:0007669"/>
    <property type="project" value="UniProtKB-SubCell"/>
</dbReference>
<keyword evidence="4" id="KW-0539">Nucleus</keyword>
<evidence type="ECO:0000256" key="4">
    <source>
        <dbReference type="ARBA" id="ARBA00023242"/>
    </source>
</evidence>
<comment type="subcellular location">
    <subcellularLocation>
        <location evidence="1">Nucleus</location>
    </subcellularLocation>
</comment>
<evidence type="ECO:0000313" key="9">
    <source>
        <dbReference type="Proteomes" id="UP000019374"/>
    </source>
</evidence>
<evidence type="ECO:0000256" key="1">
    <source>
        <dbReference type="ARBA" id="ARBA00004123"/>
    </source>
</evidence>
<dbReference type="CDD" id="cd14687">
    <property type="entry name" value="bZIP_ATF2"/>
    <property type="match status" value="1"/>
</dbReference>
<keyword evidence="2" id="KW-0805">Transcription regulation</keyword>
<organism evidence="8 9">
    <name type="scientific">Ophiocordyceps sinensis (strain Co18 / CGMCC 3.14243)</name>
    <name type="common">Yarsagumba caterpillar fungus</name>
    <name type="synonym">Hirsutella sinensis</name>
    <dbReference type="NCBI Taxonomy" id="911162"/>
    <lineage>
        <taxon>Eukaryota</taxon>
        <taxon>Fungi</taxon>
        <taxon>Dikarya</taxon>
        <taxon>Ascomycota</taxon>
        <taxon>Pezizomycotina</taxon>
        <taxon>Sordariomycetes</taxon>
        <taxon>Hypocreomycetidae</taxon>
        <taxon>Hypocreales</taxon>
        <taxon>Ophiocordycipitaceae</taxon>
        <taxon>Ophiocordyceps</taxon>
    </lineage>
</organism>
<dbReference type="PANTHER" id="PTHR19304">
    <property type="entry name" value="CYCLIC-AMP RESPONSE ELEMENT BINDING PROTEIN"/>
    <property type="match status" value="1"/>
</dbReference>
<dbReference type="AlphaFoldDB" id="T5A6G4"/>
<dbReference type="PROSITE" id="PS50217">
    <property type="entry name" value="BZIP"/>
    <property type="match status" value="1"/>
</dbReference>
<dbReference type="Pfam" id="PF00170">
    <property type="entry name" value="bZIP_1"/>
    <property type="match status" value="1"/>
</dbReference>
<proteinExistence type="predicted"/>
<dbReference type="HOGENOM" id="CLU_1175740_0_0_1"/>
<sequence>MSHPGVDMRVGRDCFTQEGLEADINLPMDLSLYGFEDEGEPLMSQGPLAWTGETGLAETVFESPIGRDGVKSYTASPETVKMAGKDAMSTRWEPSSKPSRRRPTTERAPPRCNVESNRGGGRRDADDDYKLGHRLQRNRAAASKYRKKRRSWIRELEVSSAELVDQHASLKKEYKEVLEEAAQIKTWLMVHAVCHDPKIDMWIESEAACFVRRSHQQSPCEHRRPEMPRIGTSLCK</sequence>
<gene>
    <name evidence="8" type="ORF">OCS_06122</name>
</gene>
<accession>T5A6G4</accession>
<dbReference type="SUPFAM" id="SSF57959">
    <property type="entry name" value="Leucine zipper domain"/>
    <property type="match status" value="1"/>
</dbReference>
<evidence type="ECO:0000313" key="8">
    <source>
        <dbReference type="EMBL" id="EQK98163.1"/>
    </source>
</evidence>
<dbReference type="InterPro" id="IPR046347">
    <property type="entry name" value="bZIP_sf"/>
</dbReference>
<feature type="region of interest" description="Disordered" evidence="6">
    <location>
        <begin position="81"/>
        <end position="129"/>
    </location>
</feature>